<feature type="transmembrane region" description="Helical" evidence="2">
    <location>
        <begin position="171"/>
        <end position="198"/>
    </location>
</feature>
<proteinExistence type="predicted"/>
<keyword evidence="2" id="KW-1133">Transmembrane helix</keyword>
<dbReference type="InterPro" id="IPR018692">
    <property type="entry name" value="DUF2189"/>
</dbReference>
<name>A0A059KIC8_9BURK</name>
<feature type="region of interest" description="Disordered" evidence="1">
    <location>
        <begin position="1"/>
        <end position="23"/>
    </location>
</feature>
<evidence type="ECO:0000313" key="3">
    <source>
        <dbReference type="EMBL" id="KDB50868.1"/>
    </source>
</evidence>
<dbReference type="eggNOG" id="COG5473">
    <property type="taxonomic scope" value="Bacteria"/>
</dbReference>
<organism evidence="3 4">
    <name type="scientific">Sphaerotilus natans subsp. natans DSM 6575</name>
    <dbReference type="NCBI Taxonomy" id="1286631"/>
    <lineage>
        <taxon>Bacteria</taxon>
        <taxon>Pseudomonadati</taxon>
        <taxon>Pseudomonadota</taxon>
        <taxon>Betaproteobacteria</taxon>
        <taxon>Burkholderiales</taxon>
        <taxon>Sphaerotilaceae</taxon>
        <taxon>Sphaerotilus</taxon>
    </lineage>
</organism>
<keyword evidence="2" id="KW-0812">Transmembrane</keyword>
<comment type="caution">
    <text evidence="3">The sequence shown here is derived from an EMBL/GenBank/DDBJ whole genome shotgun (WGS) entry which is preliminary data.</text>
</comment>
<sequence>MDHVAHVTGHLPRRARQAADAPEVRRVTVTQPLRWLKRGWEDLAHHPAASLGGGLAVAAMGAALIVAGRHLPHLAPTLVGGFLLLAPLVALPFHALSRQRLAGARPDLGEALADGWRNAGSLGLFGLVLAIAFLLWERVGAVSFALLYGGLVPDLSNLLVDVLLSGRYTALAVAFVGIGALFAAAVFVVGVVSVPMLLDREDGDLISAIATSVRACRASPAAMLLWAALIVTLMAVGYATALLGLIVIFPLLGHASWHAYRDMVE</sequence>
<dbReference type="Pfam" id="PF09955">
    <property type="entry name" value="DUF2189"/>
    <property type="match status" value="1"/>
</dbReference>
<feature type="transmembrane region" description="Helical" evidence="2">
    <location>
        <begin position="48"/>
        <end position="68"/>
    </location>
</feature>
<protein>
    <recommendedName>
        <fullName evidence="5">DUF2189 domain-containing protein</fullName>
    </recommendedName>
</protein>
<dbReference type="PATRIC" id="fig|1286631.3.peg.3475"/>
<dbReference type="EMBL" id="AZRA01000108">
    <property type="protein sequence ID" value="KDB50868.1"/>
    <property type="molecule type" value="Genomic_DNA"/>
</dbReference>
<feature type="transmembrane region" description="Helical" evidence="2">
    <location>
        <begin position="74"/>
        <end position="96"/>
    </location>
</feature>
<dbReference type="STRING" id="34103.SAMN05421778_104217"/>
<feature type="transmembrane region" description="Helical" evidence="2">
    <location>
        <begin position="224"/>
        <end position="253"/>
    </location>
</feature>
<dbReference type="RefSeq" id="WP_051632218.1">
    <property type="nucleotide sequence ID" value="NZ_AZRA01000108.1"/>
</dbReference>
<gene>
    <name evidence="3" type="ORF">X805_35600</name>
</gene>
<evidence type="ECO:0000256" key="1">
    <source>
        <dbReference type="SAM" id="MobiDB-lite"/>
    </source>
</evidence>
<evidence type="ECO:0000256" key="2">
    <source>
        <dbReference type="SAM" id="Phobius"/>
    </source>
</evidence>
<keyword evidence="2" id="KW-0472">Membrane</keyword>
<evidence type="ECO:0008006" key="5">
    <source>
        <dbReference type="Google" id="ProtNLM"/>
    </source>
</evidence>
<dbReference type="Proteomes" id="UP000026714">
    <property type="component" value="Unassembled WGS sequence"/>
</dbReference>
<accession>A0A059KIC8</accession>
<reference evidence="3 4" key="1">
    <citation type="journal article" date="2014" name="FEMS Microbiol. Ecol.">
        <title>Sphaerotilus natans encrusted with nanoball-shaped Fe(III) oxide minerals formed by nitrate-reducing mixotrophic Fe(II) oxidation.</title>
        <authorList>
            <person name="Park S."/>
            <person name="Kim D.H."/>
            <person name="Lee J.H."/>
            <person name="Hur H.G."/>
        </authorList>
    </citation>
    <scope>NUCLEOTIDE SEQUENCE [LARGE SCALE GENOMIC DNA]</scope>
    <source>
        <strain evidence="3 4">DSM 6575</strain>
    </source>
</reference>
<dbReference type="AlphaFoldDB" id="A0A059KIC8"/>
<feature type="transmembrane region" description="Helical" evidence="2">
    <location>
        <begin position="116"/>
        <end position="136"/>
    </location>
</feature>
<keyword evidence="4" id="KW-1185">Reference proteome</keyword>
<evidence type="ECO:0000313" key="4">
    <source>
        <dbReference type="Proteomes" id="UP000026714"/>
    </source>
</evidence>